<accession>A0A392V647</accession>
<proteinExistence type="predicted"/>
<evidence type="ECO:0000313" key="2">
    <source>
        <dbReference type="Proteomes" id="UP000265520"/>
    </source>
</evidence>
<sequence length="54" mass="6413">MWDSSEVEMWYSETFNHVLWCHSRLIKSGDDFSLANVYAPCDDRAKQELWNSLT</sequence>
<reference evidence="1 2" key="1">
    <citation type="journal article" date="2018" name="Front. Plant Sci.">
        <title>Red Clover (Trifolium pratense) and Zigzag Clover (T. medium) - A Picture of Genomic Similarities and Differences.</title>
        <authorList>
            <person name="Dluhosova J."/>
            <person name="Istvanek J."/>
            <person name="Nedelnik J."/>
            <person name="Repkova J."/>
        </authorList>
    </citation>
    <scope>NUCLEOTIDE SEQUENCE [LARGE SCALE GENOMIC DNA]</scope>
    <source>
        <strain evidence="2">cv. 10/8</strain>
        <tissue evidence="1">Leaf</tissue>
    </source>
</reference>
<organism evidence="1 2">
    <name type="scientific">Trifolium medium</name>
    <dbReference type="NCBI Taxonomy" id="97028"/>
    <lineage>
        <taxon>Eukaryota</taxon>
        <taxon>Viridiplantae</taxon>
        <taxon>Streptophyta</taxon>
        <taxon>Embryophyta</taxon>
        <taxon>Tracheophyta</taxon>
        <taxon>Spermatophyta</taxon>
        <taxon>Magnoliopsida</taxon>
        <taxon>eudicotyledons</taxon>
        <taxon>Gunneridae</taxon>
        <taxon>Pentapetalae</taxon>
        <taxon>rosids</taxon>
        <taxon>fabids</taxon>
        <taxon>Fabales</taxon>
        <taxon>Fabaceae</taxon>
        <taxon>Papilionoideae</taxon>
        <taxon>50 kb inversion clade</taxon>
        <taxon>NPAAA clade</taxon>
        <taxon>Hologalegina</taxon>
        <taxon>IRL clade</taxon>
        <taxon>Trifolieae</taxon>
        <taxon>Trifolium</taxon>
    </lineage>
</organism>
<evidence type="ECO:0000313" key="1">
    <source>
        <dbReference type="EMBL" id="MCI82749.1"/>
    </source>
</evidence>
<keyword evidence="1" id="KW-0269">Exonuclease</keyword>
<comment type="caution">
    <text evidence="1">The sequence shown here is derived from an EMBL/GenBank/DDBJ whole genome shotgun (WGS) entry which is preliminary data.</text>
</comment>
<keyword evidence="1" id="KW-0540">Nuclease</keyword>
<protein>
    <submittedName>
        <fullName evidence="1">Endonuclease/exonuclease/phosphatase family protein</fullName>
    </submittedName>
</protein>
<keyword evidence="1" id="KW-0378">Hydrolase</keyword>
<feature type="non-terminal residue" evidence="1">
    <location>
        <position position="54"/>
    </location>
</feature>
<dbReference type="GO" id="GO:0004527">
    <property type="term" value="F:exonuclease activity"/>
    <property type="evidence" value="ECO:0007669"/>
    <property type="project" value="UniProtKB-KW"/>
</dbReference>
<name>A0A392V647_9FABA</name>
<dbReference type="AlphaFoldDB" id="A0A392V647"/>
<dbReference type="Proteomes" id="UP000265520">
    <property type="component" value="Unassembled WGS sequence"/>
</dbReference>
<dbReference type="GO" id="GO:0004519">
    <property type="term" value="F:endonuclease activity"/>
    <property type="evidence" value="ECO:0007669"/>
    <property type="project" value="UniProtKB-KW"/>
</dbReference>
<keyword evidence="1" id="KW-0255">Endonuclease</keyword>
<dbReference type="EMBL" id="LXQA011050824">
    <property type="protein sequence ID" value="MCI82749.1"/>
    <property type="molecule type" value="Genomic_DNA"/>
</dbReference>
<keyword evidence="2" id="KW-1185">Reference proteome</keyword>